<dbReference type="EMBL" id="FLOB01000019">
    <property type="protein sequence ID" value="SBS37527.1"/>
    <property type="molecule type" value="Genomic_DNA"/>
</dbReference>
<evidence type="ECO:0000313" key="2">
    <source>
        <dbReference type="Proteomes" id="UP000092544"/>
    </source>
</evidence>
<keyword evidence="2" id="KW-1185">Reference proteome</keyword>
<protein>
    <submittedName>
        <fullName evidence="1">Uncharacterized protein</fullName>
    </submittedName>
</protein>
<reference evidence="1 2" key="1">
    <citation type="submission" date="2016-06" db="EMBL/GenBank/DDBJ databases">
        <authorList>
            <person name="Kjaerup R.B."/>
            <person name="Dalgaard T.S."/>
            <person name="Juul-Madsen H.R."/>
        </authorList>
    </citation>
    <scope>NUCLEOTIDE SEQUENCE [LARGE SCALE GENOMIC DNA]</scope>
    <source>
        <strain evidence="1 2">CECT 8886</strain>
    </source>
</reference>
<dbReference type="AlphaFoldDB" id="A0A1A8TUE2"/>
<organism evidence="1 2">
    <name type="scientific">Marinomonas spartinae</name>
    <dbReference type="NCBI Taxonomy" id="1792290"/>
    <lineage>
        <taxon>Bacteria</taxon>
        <taxon>Pseudomonadati</taxon>
        <taxon>Pseudomonadota</taxon>
        <taxon>Gammaproteobacteria</taxon>
        <taxon>Oceanospirillales</taxon>
        <taxon>Oceanospirillaceae</taxon>
        <taxon>Marinomonas</taxon>
    </lineage>
</organism>
<evidence type="ECO:0000313" key="1">
    <source>
        <dbReference type="EMBL" id="SBS37527.1"/>
    </source>
</evidence>
<sequence>MSLINEAVISYTIKMTNTKNIEDILSIRTSQKNNKIS</sequence>
<name>A0A1A8TUE2_9GAMM</name>
<dbReference type="STRING" id="1792290.MSP8886_04159"/>
<accession>A0A1A8TUE2</accession>
<proteinExistence type="predicted"/>
<dbReference type="Proteomes" id="UP000092544">
    <property type="component" value="Unassembled WGS sequence"/>
</dbReference>
<gene>
    <name evidence="1" type="ORF">MSP8886_04159</name>
</gene>